<keyword evidence="2" id="KW-1185">Reference proteome</keyword>
<proteinExistence type="predicted"/>
<protein>
    <submittedName>
        <fullName evidence="1">Uncharacterized protein</fullName>
    </submittedName>
</protein>
<geneLocation type="plasmid" evidence="1 2">
    <name>unnamed</name>
</geneLocation>
<gene>
    <name evidence="1" type="ORF">NEA10_20675</name>
</gene>
<dbReference type="EMBL" id="CP098612">
    <property type="protein sequence ID" value="USR93261.1"/>
    <property type="molecule type" value="Genomic_DNA"/>
</dbReference>
<reference evidence="1" key="1">
    <citation type="submission" date="2022-06" db="EMBL/GenBank/DDBJ databases">
        <title>Genome sequence of Phormidium yuhuli AB48 isolated from an industrial photobioreactor environment.</title>
        <authorList>
            <person name="Qiu Y."/>
            <person name="Noonan A.J.C."/>
            <person name="Dofher K."/>
            <person name="Koch M."/>
            <person name="Kieft B."/>
            <person name="Lin X."/>
            <person name="Ziels R.M."/>
            <person name="Hallam S.J."/>
        </authorList>
    </citation>
    <scope>NUCLEOTIDE SEQUENCE</scope>
    <source>
        <strain evidence="1">AB48</strain>
        <plasmid evidence="1">unnamed</plasmid>
    </source>
</reference>
<evidence type="ECO:0000313" key="1">
    <source>
        <dbReference type="EMBL" id="USR93261.1"/>
    </source>
</evidence>
<evidence type="ECO:0000313" key="2">
    <source>
        <dbReference type="Proteomes" id="UP001056708"/>
    </source>
</evidence>
<name>A0ABY5AWX4_9CYAN</name>
<dbReference type="Proteomes" id="UP001056708">
    <property type="component" value="Plasmid unnamed"/>
</dbReference>
<sequence>MYSLPPTDDRYEPHPEDIWDEVYYYPREDGKGHYICPASTLPEPELSEEELECFPDDEW</sequence>
<dbReference type="RefSeq" id="WP_252665439.1">
    <property type="nucleotide sequence ID" value="NZ_CP098612.1"/>
</dbReference>
<accession>A0ABY5AWX4</accession>
<organism evidence="1 2">
    <name type="scientific">Phormidium yuhuli AB48</name>
    <dbReference type="NCBI Taxonomy" id="2940671"/>
    <lineage>
        <taxon>Bacteria</taxon>
        <taxon>Bacillati</taxon>
        <taxon>Cyanobacteriota</taxon>
        <taxon>Cyanophyceae</taxon>
        <taxon>Oscillatoriophycideae</taxon>
        <taxon>Oscillatoriales</taxon>
        <taxon>Oscillatoriaceae</taxon>
        <taxon>Phormidium</taxon>
        <taxon>Phormidium yuhuli</taxon>
    </lineage>
</organism>
<keyword evidence="1" id="KW-0614">Plasmid</keyword>